<dbReference type="SUPFAM" id="SSF56815">
    <property type="entry name" value="Sec1/munc18-like (SM) proteins"/>
    <property type="match status" value="1"/>
</dbReference>
<dbReference type="InterPro" id="IPR036045">
    <property type="entry name" value="Sec1-like_sf"/>
</dbReference>
<dbReference type="Gene3D" id="3.40.50.1910">
    <property type="match status" value="1"/>
</dbReference>
<protein>
    <submittedName>
        <fullName evidence="3">Uncharacterized protein</fullName>
    </submittedName>
</protein>
<feature type="compositionally biased region" description="Acidic residues" evidence="2">
    <location>
        <begin position="501"/>
        <end position="514"/>
    </location>
</feature>
<evidence type="ECO:0000313" key="3">
    <source>
        <dbReference type="EMBL" id="TNV74708.1"/>
    </source>
</evidence>
<evidence type="ECO:0000313" key="4">
    <source>
        <dbReference type="Proteomes" id="UP000785679"/>
    </source>
</evidence>
<dbReference type="AlphaFoldDB" id="A0A8J8NGM9"/>
<keyword evidence="4" id="KW-1185">Reference proteome</keyword>
<evidence type="ECO:0000256" key="1">
    <source>
        <dbReference type="ARBA" id="ARBA00009884"/>
    </source>
</evidence>
<evidence type="ECO:0000256" key="2">
    <source>
        <dbReference type="SAM" id="MobiDB-lite"/>
    </source>
</evidence>
<dbReference type="EMBL" id="RRYP01016700">
    <property type="protein sequence ID" value="TNV74708.1"/>
    <property type="molecule type" value="Genomic_DNA"/>
</dbReference>
<gene>
    <name evidence="3" type="ORF">FGO68_gene15964</name>
</gene>
<dbReference type="Pfam" id="PF00995">
    <property type="entry name" value="Sec1"/>
    <property type="match status" value="1"/>
</dbReference>
<reference evidence="3" key="1">
    <citation type="submission" date="2019-06" db="EMBL/GenBank/DDBJ databases">
        <authorList>
            <person name="Zheng W."/>
        </authorList>
    </citation>
    <scope>NUCLEOTIDE SEQUENCE</scope>
    <source>
        <strain evidence="3">QDHG01</strain>
    </source>
</reference>
<dbReference type="InterPro" id="IPR001619">
    <property type="entry name" value="Sec1-like"/>
</dbReference>
<dbReference type="GO" id="GO:0016192">
    <property type="term" value="P:vesicle-mediated transport"/>
    <property type="evidence" value="ECO:0007669"/>
    <property type="project" value="InterPro"/>
</dbReference>
<feature type="region of interest" description="Disordered" evidence="2">
    <location>
        <begin position="487"/>
        <end position="525"/>
    </location>
</feature>
<name>A0A8J8NGM9_HALGN</name>
<dbReference type="OrthoDB" id="2228at2759"/>
<comment type="similarity">
    <text evidence="1">Belongs to the STXBP/unc-18/SEC1 family.</text>
</comment>
<dbReference type="InterPro" id="IPR027482">
    <property type="entry name" value="Sec1-like_dom2"/>
</dbReference>
<comment type="caution">
    <text evidence="3">The sequence shown here is derived from an EMBL/GenBank/DDBJ whole genome shotgun (WGS) entry which is preliminary data.</text>
</comment>
<dbReference type="InterPro" id="IPR043127">
    <property type="entry name" value="Sec-1-like_dom3a"/>
</dbReference>
<sequence length="525" mass="60135">MSCSSRLLARNLWPHVFYRSMRQTQISSCSMIMCTICPARMCCPCSNLVKKREGLTLQLFRRHLMKCVIDSLQYAQSLWRTRMSNTRVTPLYAKPQQSNQTKPLQISIQSLIKTQRSGSPGVPSSFWIAPLTQSLLFCMITTINPQSMIDQKMVFLNDQDDLWVRLRNKHIAEVHATLNTEVSAVAAESKKKVGSKGTDEMSLQDMAEVIRSMPKYEEMMKKYQVHMDLINKGITEFTTSNLRKLIALEQDIITGLDSKGQKVNNTNLVKEISQINKQLKEEDYVRLLIIYFVCYELNKKDKDTLMKSVENDSYRHVLANLEYFDSALLNASKFRRRHTEMTTDQYNDFTRRFAASDYEILRTEPMVCQLIKAIHEETIDAKKYPMVVEKAAKIVQGKKDQRQRGATIAVNELERQDALENPRIFVYVIGGLSQHEIVSIANMQESINAQIIPGANEILKNAKEFMGQIEKLHKKESDQAFARQIMENTEGNTGKKRQSAADEDDDGQDYLDTEGDGKGSYAINM</sequence>
<dbReference type="Gene3D" id="3.90.830.10">
    <property type="entry name" value="Syntaxin Binding Protein 1, Chain A, domain 2"/>
    <property type="match status" value="1"/>
</dbReference>
<dbReference type="PANTHER" id="PTHR11679">
    <property type="entry name" value="VESICLE PROTEIN SORTING-ASSOCIATED"/>
    <property type="match status" value="1"/>
</dbReference>
<proteinExistence type="inferred from homology"/>
<dbReference type="Proteomes" id="UP000785679">
    <property type="component" value="Unassembled WGS sequence"/>
</dbReference>
<accession>A0A8J8NGM9</accession>
<organism evidence="3 4">
    <name type="scientific">Halteria grandinella</name>
    <dbReference type="NCBI Taxonomy" id="5974"/>
    <lineage>
        <taxon>Eukaryota</taxon>
        <taxon>Sar</taxon>
        <taxon>Alveolata</taxon>
        <taxon>Ciliophora</taxon>
        <taxon>Intramacronucleata</taxon>
        <taxon>Spirotrichea</taxon>
        <taxon>Stichotrichia</taxon>
        <taxon>Sporadotrichida</taxon>
        <taxon>Halteriidae</taxon>
        <taxon>Halteria</taxon>
    </lineage>
</organism>
<dbReference type="Gene3D" id="1.25.40.60">
    <property type="match status" value="1"/>
</dbReference>